<dbReference type="Proteomes" id="UP000824120">
    <property type="component" value="Chromosome 3"/>
</dbReference>
<protein>
    <submittedName>
        <fullName evidence="1">Uncharacterized protein</fullName>
    </submittedName>
</protein>
<comment type="caution">
    <text evidence="1">The sequence shown here is derived from an EMBL/GenBank/DDBJ whole genome shotgun (WGS) entry which is preliminary data.</text>
</comment>
<organism evidence="1 2">
    <name type="scientific">Solanum commersonii</name>
    <name type="common">Commerson's wild potato</name>
    <name type="synonym">Commerson's nightshade</name>
    <dbReference type="NCBI Taxonomy" id="4109"/>
    <lineage>
        <taxon>Eukaryota</taxon>
        <taxon>Viridiplantae</taxon>
        <taxon>Streptophyta</taxon>
        <taxon>Embryophyta</taxon>
        <taxon>Tracheophyta</taxon>
        <taxon>Spermatophyta</taxon>
        <taxon>Magnoliopsida</taxon>
        <taxon>eudicotyledons</taxon>
        <taxon>Gunneridae</taxon>
        <taxon>Pentapetalae</taxon>
        <taxon>asterids</taxon>
        <taxon>lamiids</taxon>
        <taxon>Solanales</taxon>
        <taxon>Solanaceae</taxon>
        <taxon>Solanoideae</taxon>
        <taxon>Solaneae</taxon>
        <taxon>Solanum</taxon>
    </lineage>
</organism>
<name>A0A9J5ZNG8_SOLCO</name>
<dbReference type="AlphaFoldDB" id="A0A9J5ZNG8"/>
<evidence type="ECO:0000313" key="1">
    <source>
        <dbReference type="EMBL" id="KAG5613696.1"/>
    </source>
</evidence>
<proteinExistence type="predicted"/>
<keyword evidence="2" id="KW-1185">Reference proteome</keyword>
<reference evidence="1 2" key="1">
    <citation type="submission" date="2020-09" db="EMBL/GenBank/DDBJ databases">
        <title>De no assembly of potato wild relative species, Solanum commersonii.</title>
        <authorList>
            <person name="Cho K."/>
        </authorList>
    </citation>
    <scope>NUCLEOTIDE SEQUENCE [LARGE SCALE GENOMIC DNA]</scope>
    <source>
        <strain evidence="1">LZ3.2</strain>
        <tissue evidence="1">Leaf</tissue>
    </source>
</reference>
<dbReference type="EMBL" id="JACXVP010000003">
    <property type="protein sequence ID" value="KAG5613696.1"/>
    <property type="molecule type" value="Genomic_DNA"/>
</dbReference>
<gene>
    <name evidence="1" type="ORF">H5410_013520</name>
</gene>
<accession>A0A9J5ZNG8</accession>
<dbReference type="OrthoDB" id="1708737at2759"/>
<evidence type="ECO:0000313" key="2">
    <source>
        <dbReference type="Proteomes" id="UP000824120"/>
    </source>
</evidence>
<sequence>MHQLSIIAILEPFSDTIHIQNVKSQLAMEHARSNCNGKIWLFWSMDIDCVVLEEDEQQITCDMGHNELQTQFKITLCMPNAKIFS</sequence>